<evidence type="ECO:0000313" key="3">
    <source>
        <dbReference type="Proteomes" id="UP000094379"/>
    </source>
</evidence>
<accession>A0A1E3GSR6</accession>
<protein>
    <recommendedName>
        <fullName evidence="1">Prolyl 4-hydroxylase alpha subunit Fe(2+) 2OG dioxygenase domain-containing protein</fullName>
    </recommendedName>
</protein>
<dbReference type="PATRIC" id="fig|291169.3.peg.1165"/>
<reference evidence="2 3" key="1">
    <citation type="submission" date="2016-07" db="EMBL/GenBank/DDBJ databases">
        <title>Draft Genome Sequence of Methylophaga muralis Bur 1.</title>
        <authorList>
            <person name="Vasilenko O.V."/>
            <person name="Doronina N.V."/>
            <person name="Shmareva M.N."/>
            <person name="Tarlachkov S.V."/>
            <person name="Mustakhimov I."/>
            <person name="Trotsenko Y.A."/>
        </authorList>
    </citation>
    <scope>NUCLEOTIDE SEQUENCE [LARGE SCALE GENOMIC DNA]</scope>
    <source>
        <strain evidence="2 3">Bur 1</strain>
    </source>
</reference>
<dbReference type="RefSeq" id="WP_069295665.1">
    <property type="nucleotide sequence ID" value="NZ_MCRI01000009.1"/>
</dbReference>
<dbReference type="AlphaFoldDB" id="A0A1E3GSR6"/>
<feature type="domain" description="Prolyl 4-hydroxylase alpha subunit Fe(2+) 2OG dioxygenase" evidence="1">
    <location>
        <begin position="102"/>
        <end position="181"/>
    </location>
</feature>
<comment type="caution">
    <text evidence="2">The sequence shown here is derived from an EMBL/GenBank/DDBJ whole genome shotgun (WGS) entry which is preliminary data.</text>
</comment>
<evidence type="ECO:0000313" key="2">
    <source>
        <dbReference type="EMBL" id="ODN67089.1"/>
    </source>
</evidence>
<dbReference type="Gene3D" id="2.60.120.620">
    <property type="entry name" value="q2cbj1_9rhob like domain"/>
    <property type="match status" value="1"/>
</dbReference>
<dbReference type="EMBL" id="MCRI01000009">
    <property type="protein sequence ID" value="ODN67089.1"/>
    <property type="molecule type" value="Genomic_DNA"/>
</dbReference>
<dbReference type="InterPro" id="IPR044862">
    <property type="entry name" value="Pro_4_hyd_alph_FE2OG_OXY"/>
</dbReference>
<organism evidence="2 3">
    <name type="scientific">Methylophaga muralis</name>
    <dbReference type="NCBI Taxonomy" id="291169"/>
    <lineage>
        <taxon>Bacteria</taxon>
        <taxon>Pseudomonadati</taxon>
        <taxon>Pseudomonadota</taxon>
        <taxon>Gammaproteobacteria</taxon>
        <taxon>Thiotrichales</taxon>
        <taxon>Piscirickettsiaceae</taxon>
        <taxon>Methylophaga</taxon>
    </lineage>
</organism>
<evidence type="ECO:0000259" key="1">
    <source>
        <dbReference type="Pfam" id="PF13640"/>
    </source>
</evidence>
<gene>
    <name evidence="2" type="ORF">A9E74_01161</name>
</gene>
<name>A0A1E3GSR6_9GAMM</name>
<sequence length="213" mass="24294">MNSVLDMQALKAAPVNRIPFPFFKVERSIRSDVLDRVIGDFPAIDDGGSFNVDDVPVNDDFKAFLNAIDSTEFRQIICDKFDVQVMDLPMMMTLRGYSRQKDGRIHTDSKTKLVTILIYLNESWDAATGRLRILNNAHDMEDYVDEISPGPGSLVAFKVTDNCWHGYPSYEGTRRSIQINFLTSEAASNKHRFFHKLSAKLKSWLRKRKVKAA</sequence>
<dbReference type="STRING" id="291169.A9E74_01161"/>
<dbReference type="Proteomes" id="UP000094379">
    <property type="component" value="Unassembled WGS sequence"/>
</dbReference>
<keyword evidence="3" id="KW-1185">Reference proteome</keyword>
<dbReference type="Pfam" id="PF13640">
    <property type="entry name" value="2OG-FeII_Oxy_3"/>
    <property type="match status" value="1"/>
</dbReference>
<proteinExistence type="predicted"/>